<reference evidence="2 3" key="1">
    <citation type="submission" date="2018-11" db="EMBL/GenBank/DDBJ databases">
        <title>Genome sequencing and assembly of Clostridium tagluense strain A121.</title>
        <authorList>
            <person name="Murakami T."/>
            <person name="Segawa T."/>
            <person name="Shcherbakova V.A."/>
            <person name="Mori H."/>
            <person name="Yoshimura Y."/>
        </authorList>
    </citation>
    <scope>NUCLEOTIDE SEQUENCE [LARGE SCALE GENOMIC DNA]</scope>
    <source>
        <strain evidence="2 3">A121</strain>
    </source>
</reference>
<protein>
    <recommendedName>
        <fullName evidence="4">DUF3784 domain-containing protein</fullName>
    </recommendedName>
</protein>
<evidence type="ECO:0008006" key="4">
    <source>
        <dbReference type="Google" id="ProtNLM"/>
    </source>
</evidence>
<organism evidence="2 3">
    <name type="scientific">Clostridium tagluense</name>
    <dbReference type="NCBI Taxonomy" id="360422"/>
    <lineage>
        <taxon>Bacteria</taxon>
        <taxon>Bacillati</taxon>
        <taxon>Bacillota</taxon>
        <taxon>Clostridia</taxon>
        <taxon>Eubacteriales</taxon>
        <taxon>Clostridiaceae</taxon>
        <taxon>Clostridium</taxon>
    </lineage>
</organism>
<feature type="transmembrane region" description="Helical" evidence="1">
    <location>
        <begin position="86"/>
        <end position="107"/>
    </location>
</feature>
<accession>A0A401UTI0</accession>
<evidence type="ECO:0000313" key="3">
    <source>
        <dbReference type="Proteomes" id="UP000287872"/>
    </source>
</evidence>
<feature type="transmembrane region" description="Helical" evidence="1">
    <location>
        <begin position="59"/>
        <end position="80"/>
    </location>
</feature>
<dbReference type="AlphaFoldDB" id="A0A401UTI0"/>
<keyword evidence="3" id="KW-1185">Reference proteome</keyword>
<dbReference type="OrthoDB" id="1934060at2"/>
<comment type="caution">
    <text evidence="2">The sequence shown here is derived from an EMBL/GenBank/DDBJ whole genome shotgun (WGS) entry which is preliminary data.</text>
</comment>
<dbReference type="EMBL" id="BHYK01000044">
    <property type="protein sequence ID" value="GCD12853.1"/>
    <property type="molecule type" value="Genomic_DNA"/>
</dbReference>
<dbReference type="Proteomes" id="UP000287872">
    <property type="component" value="Unassembled WGS sequence"/>
</dbReference>
<evidence type="ECO:0000256" key="1">
    <source>
        <dbReference type="SAM" id="Phobius"/>
    </source>
</evidence>
<gene>
    <name evidence="2" type="ORF">Ctaglu_44760</name>
</gene>
<name>A0A401UTI0_9CLOT</name>
<sequence>MNITNISLAYIFFGISIIAFVFFLYYKFLVINTGTKSKRRDKIIGSMKDPDNWRHRNNIMAFISLFWAFISQAAFIYLKFFNKSGLISIIYVFVYLAVIVLSVSLFLKKNKLVGSK</sequence>
<keyword evidence="1" id="KW-0472">Membrane</keyword>
<dbReference type="RefSeq" id="WP_125005875.1">
    <property type="nucleotide sequence ID" value="NZ_BHYK01000044.1"/>
</dbReference>
<keyword evidence="1" id="KW-1133">Transmembrane helix</keyword>
<keyword evidence="1" id="KW-0812">Transmembrane</keyword>
<evidence type="ECO:0000313" key="2">
    <source>
        <dbReference type="EMBL" id="GCD12853.1"/>
    </source>
</evidence>
<proteinExistence type="predicted"/>
<feature type="transmembrane region" description="Helical" evidence="1">
    <location>
        <begin position="6"/>
        <end position="30"/>
    </location>
</feature>